<keyword evidence="3" id="KW-1185">Reference proteome</keyword>
<evidence type="ECO:0000313" key="2">
    <source>
        <dbReference type="EMBL" id="GAA3191608.1"/>
    </source>
</evidence>
<keyword evidence="1" id="KW-0472">Membrane</keyword>
<dbReference type="Pfam" id="PF11239">
    <property type="entry name" value="DUF3040"/>
    <property type="match status" value="1"/>
</dbReference>
<name>A0ABP6PUQ3_9ACTN</name>
<reference evidence="3" key="1">
    <citation type="journal article" date="2019" name="Int. J. Syst. Evol. Microbiol.">
        <title>The Global Catalogue of Microorganisms (GCM) 10K type strain sequencing project: providing services to taxonomists for standard genome sequencing and annotation.</title>
        <authorList>
            <consortium name="The Broad Institute Genomics Platform"/>
            <consortium name="The Broad Institute Genome Sequencing Center for Infectious Disease"/>
            <person name="Wu L."/>
            <person name="Ma J."/>
        </authorList>
    </citation>
    <scope>NUCLEOTIDE SEQUENCE [LARGE SCALE GENOMIC DNA]</scope>
    <source>
        <strain evidence="3">JCM 9377</strain>
    </source>
</reference>
<proteinExistence type="predicted"/>
<gene>
    <name evidence="2" type="ORF">GCM10010468_00040</name>
</gene>
<dbReference type="EMBL" id="BAAAUV010000001">
    <property type="protein sequence ID" value="GAA3191608.1"/>
    <property type="molecule type" value="Genomic_DNA"/>
</dbReference>
<comment type="caution">
    <text evidence="2">The sequence shown here is derived from an EMBL/GenBank/DDBJ whole genome shotgun (WGS) entry which is preliminary data.</text>
</comment>
<organism evidence="2 3">
    <name type="scientific">Actinocorallia longicatena</name>
    <dbReference type="NCBI Taxonomy" id="111803"/>
    <lineage>
        <taxon>Bacteria</taxon>
        <taxon>Bacillati</taxon>
        <taxon>Actinomycetota</taxon>
        <taxon>Actinomycetes</taxon>
        <taxon>Streptosporangiales</taxon>
        <taxon>Thermomonosporaceae</taxon>
        <taxon>Actinocorallia</taxon>
    </lineage>
</organism>
<evidence type="ECO:0000256" key="1">
    <source>
        <dbReference type="SAM" id="Phobius"/>
    </source>
</evidence>
<dbReference type="RefSeq" id="WP_344820989.1">
    <property type="nucleotide sequence ID" value="NZ_BAAAUV010000001.1"/>
</dbReference>
<sequence>MALSMDEERILTEIASRLSHDDPRLAERLERFGKSRRSRRERIVVAVIVAVVGLVAAFGTAVAIFFSQ</sequence>
<accession>A0ABP6PUQ3</accession>
<evidence type="ECO:0000313" key="3">
    <source>
        <dbReference type="Proteomes" id="UP001501237"/>
    </source>
</evidence>
<keyword evidence="1" id="KW-0812">Transmembrane</keyword>
<protein>
    <recommendedName>
        <fullName evidence="4">DUF3040 domain-containing protein</fullName>
    </recommendedName>
</protein>
<evidence type="ECO:0008006" key="4">
    <source>
        <dbReference type="Google" id="ProtNLM"/>
    </source>
</evidence>
<dbReference type="Proteomes" id="UP001501237">
    <property type="component" value="Unassembled WGS sequence"/>
</dbReference>
<keyword evidence="1" id="KW-1133">Transmembrane helix</keyword>
<feature type="transmembrane region" description="Helical" evidence="1">
    <location>
        <begin position="43"/>
        <end position="66"/>
    </location>
</feature>
<dbReference type="InterPro" id="IPR021401">
    <property type="entry name" value="DUF3040"/>
</dbReference>